<keyword evidence="4" id="KW-1185">Reference proteome</keyword>
<evidence type="ECO:0000313" key="2">
    <source>
        <dbReference type="EMBL" id="MDR9771644.1"/>
    </source>
</evidence>
<proteinExistence type="predicted"/>
<dbReference type="InterPro" id="IPR010221">
    <property type="entry name" value="VCBS_dom"/>
</dbReference>
<gene>
    <name evidence="3" type="ORF">CO674_02085</name>
    <name evidence="2" type="ORF">RJJ65_03025</name>
</gene>
<comment type="caution">
    <text evidence="2">The sequence shown here is derived from an EMBL/GenBank/DDBJ whole genome shotgun (WGS) entry which is preliminary data.</text>
</comment>
<dbReference type="Gene3D" id="2.160.20.10">
    <property type="entry name" value="Single-stranded right-handed beta-helix, Pectin lyase-like"/>
    <property type="match status" value="1"/>
</dbReference>
<organism evidence="2 5">
    <name type="scientific">Rhizobium hidalgonense</name>
    <dbReference type="NCBI Taxonomy" id="1538159"/>
    <lineage>
        <taxon>Bacteria</taxon>
        <taxon>Pseudomonadati</taxon>
        <taxon>Pseudomonadota</taxon>
        <taxon>Alphaproteobacteria</taxon>
        <taxon>Hyphomicrobiales</taxon>
        <taxon>Rhizobiaceae</taxon>
        <taxon>Rhizobium/Agrobacterium group</taxon>
        <taxon>Rhizobium</taxon>
    </lineage>
</organism>
<feature type="domain" description="Right handed beta helix" evidence="1">
    <location>
        <begin position="78"/>
        <end position="225"/>
    </location>
</feature>
<dbReference type="SUPFAM" id="SSF51126">
    <property type="entry name" value="Pectin lyase-like"/>
    <property type="match status" value="1"/>
</dbReference>
<dbReference type="Pfam" id="PF13229">
    <property type="entry name" value="Beta_helix"/>
    <property type="match status" value="1"/>
</dbReference>
<name>A0A2A6KMJ7_9HYPH</name>
<sequence>MTIYYVNSATGSDRNGGTDQKSAFATLSKVESLGLKPGDSVLLAKGSVFNEQFDIKHSGTETAPIKIGSYGTGAAPVIHSGGDGIHSLYASNIVIENLKISNTGGAAIYGGDVTNWTVRNVEIAKSGMSQDAGAVTFRNSKNVTIEDSKISDVKGDGFWIEKVAVVKLLNNTVTSANGSTADAMQVNDSSNVLIKGNHLDQTHADSPKGVIVLVRATDAVVEDNVLTGGGFGISALAGKTVAIRDNDISGYHGYSWSFAVGLGDQGSARDYDISGNHIHDGAWGVAVSGATGSNYSLTNIKVHDNVFDDLTQAALKVDRPASGSFTNNTIETGVKATSISPAIIDAHTFSVSNNHTVANVETTLASTETKAAATTEPAVDSAVVAVHDNLKILTDADAARHGNLLENDSSDNDTLVLRRFGDETVGKHGLTVTGEYGVIHVDQEGNYAYTLDDTKLPDHGDHNGYVSESFSYGTDDGTSHHGDANTLTVFIHADGVLS</sequence>
<reference evidence="3 4" key="1">
    <citation type="submission" date="2017-09" db="EMBL/GenBank/DDBJ databases">
        <title>Comparative genomics of rhizobia isolated from Phaseolus vulgaris in China.</title>
        <authorList>
            <person name="Tong W."/>
        </authorList>
    </citation>
    <scope>NUCLEOTIDE SEQUENCE [LARGE SCALE GENOMIC DNA]</scope>
    <source>
        <strain evidence="3 4">FH14</strain>
    </source>
</reference>
<dbReference type="Proteomes" id="UP000219914">
    <property type="component" value="Unassembled WGS sequence"/>
</dbReference>
<evidence type="ECO:0000313" key="5">
    <source>
        <dbReference type="Proteomes" id="UP001268610"/>
    </source>
</evidence>
<dbReference type="AlphaFoldDB" id="A0A2A6KMJ7"/>
<dbReference type="NCBIfam" id="TIGR01965">
    <property type="entry name" value="VCBS_repeat"/>
    <property type="match status" value="1"/>
</dbReference>
<dbReference type="InterPro" id="IPR012334">
    <property type="entry name" value="Pectin_lyas_fold"/>
</dbReference>
<dbReference type="InterPro" id="IPR039448">
    <property type="entry name" value="Beta_helix"/>
</dbReference>
<dbReference type="EMBL" id="NWSY01000001">
    <property type="protein sequence ID" value="PDT25605.1"/>
    <property type="molecule type" value="Genomic_DNA"/>
</dbReference>
<evidence type="ECO:0000313" key="4">
    <source>
        <dbReference type="Proteomes" id="UP000219914"/>
    </source>
</evidence>
<reference evidence="2" key="2">
    <citation type="submission" date="2023-04" db="EMBL/GenBank/DDBJ databases">
        <title>Genomic characterization of faba bean (Vicia faba) microsymbionts in Mexican soils.</title>
        <authorList>
            <person name="Rivera Orduna F.N."/>
            <person name="Guevara-Luna J."/>
            <person name="Yan J."/>
            <person name="Arroyo-Herrera I."/>
            <person name="Li Y."/>
            <person name="Vasquez-Murrieta M.S."/>
            <person name="Wang E.T."/>
        </authorList>
    </citation>
    <scope>NUCLEOTIDE SEQUENCE</scope>
    <source>
        <strain evidence="2">CH26</strain>
    </source>
</reference>
<evidence type="ECO:0000313" key="3">
    <source>
        <dbReference type="EMBL" id="PDT25605.1"/>
    </source>
</evidence>
<accession>A0A2A6KMJ7</accession>
<dbReference type="SMART" id="SM00710">
    <property type="entry name" value="PbH1"/>
    <property type="match status" value="9"/>
</dbReference>
<dbReference type="RefSeq" id="WP_097532800.1">
    <property type="nucleotide sequence ID" value="NZ_JAVLSD010000019.1"/>
</dbReference>
<evidence type="ECO:0000259" key="1">
    <source>
        <dbReference type="Pfam" id="PF13229"/>
    </source>
</evidence>
<dbReference type="InterPro" id="IPR011050">
    <property type="entry name" value="Pectin_lyase_fold/virulence"/>
</dbReference>
<protein>
    <submittedName>
        <fullName evidence="3">Polysaccharidase</fullName>
    </submittedName>
    <submittedName>
        <fullName evidence="2">Right-handed parallel beta-helix repeat-containing protein</fullName>
    </submittedName>
</protein>
<dbReference type="EMBL" id="JAVLSF010000001">
    <property type="protein sequence ID" value="MDR9771644.1"/>
    <property type="molecule type" value="Genomic_DNA"/>
</dbReference>
<dbReference type="InterPro" id="IPR006626">
    <property type="entry name" value="PbH1"/>
</dbReference>
<dbReference type="Proteomes" id="UP001268610">
    <property type="component" value="Unassembled WGS sequence"/>
</dbReference>